<dbReference type="Pfam" id="PF08241">
    <property type="entry name" value="Methyltransf_11"/>
    <property type="match status" value="1"/>
</dbReference>
<proteinExistence type="predicted"/>
<organism evidence="2">
    <name type="scientific">uncultured Caudovirales phage</name>
    <dbReference type="NCBI Taxonomy" id="2100421"/>
    <lineage>
        <taxon>Viruses</taxon>
        <taxon>Duplodnaviria</taxon>
        <taxon>Heunggongvirae</taxon>
        <taxon>Uroviricota</taxon>
        <taxon>Caudoviricetes</taxon>
        <taxon>Peduoviridae</taxon>
        <taxon>Maltschvirus</taxon>
        <taxon>Maltschvirus maltsch</taxon>
    </lineage>
</organism>
<sequence>MKAAFDLNAVEIATKAAISAGCYVLQAHRFAENELLHLLKLLKWADLPLGAKVVDLGSGTGAMAYSWKSVRPDLDFCLVNVSQAQLNSLPQFCEQVCCDMCDVPKPDNCFDAAICCFAIGHVDAGEAFAEMHRLVRPGGVIFVYDMARYEGTNERIHELAYAVEAKEIMETAAQLASLVLDFYMEPHEAGSFGKEFIGPAYEDYFAGVKPAIWRWINGEKANA</sequence>
<dbReference type="GO" id="GO:0032259">
    <property type="term" value="P:methylation"/>
    <property type="evidence" value="ECO:0007669"/>
    <property type="project" value="UniProtKB-KW"/>
</dbReference>
<keyword evidence="2" id="KW-0489">Methyltransferase</keyword>
<evidence type="ECO:0000259" key="1">
    <source>
        <dbReference type="Pfam" id="PF08241"/>
    </source>
</evidence>
<dbReference type="SUPFAM" id="SSF53335">
    <property type="entry name" value="S-adenosyl-L-methionine-dependent methyltransferases"/>
    <property type="match status" value="1"/>
</dbReference>
<reference evidence="2" key="1">
    <citation type="submission" date="2020-05" db="EMBL/GenBank/DDBJ databases">
        <authorList>
            <person name="Chiriac C."/>
            <person name="Salcher M."/>
            <person name="Ghai R."/>
            <person name="Kavagutti S V."/>
        </authorList>
    </citation>
    <scope>NUCLEOTIDE SEQUENCE</scope>
</reference>
<gene>
    <name evidence="2" type="ORF">UFOVP167_2</name>
</gene>
<dbReference type="Gene3D" id="3.40.50.150">
    <property type="entry name" value="Vaccinia Virus protein VP39"/>
    <property type="match status" value="1"/>
</dbReference>
<accession>A0A6J7WBL3</accession>
<feature type="domain" description="Methyltransferase type 11" evidence="1">
    <location>
        <begin position="54"/>
        <end position="143"/>
    </location>
</feature>
<dbReference type="CDD" id="cd02440">
    <property type="entry name" value="AdoMet_MTases"/>
    <property type="match status" value="1"/>
</dbReference>
<dbReference type="GO" id="GO:0008757">
    <property type="term" value="F:S-adenosylmethionine-dependent methyltransferase activity"/>
    <property type="evidence" value="ECO:0007669"/>
    <property type="project" value="InterPro"/>
</dbReference>
<dbReference type="InterPro" id="IPR013216">
    <property type="entry name" value="Methyltransf_11"/>
</dbReference>
<evidence type="ECO:0000313" key="2">
    <source>
        <dbReference type="EMBL" id="CAB5194459.1"/>
    </source>
</evidence>
<protein>
    <submittedName>
        <fullName evidence="2">UbiE Methylase involved in ubiquinone/menaquinone biosynthesis</fullName>
    </submittedName>
</protein>
<keyword evidence="2" id="KW-0808">Transferase</keyword>
<dbReference type="EMBL" id="LR798222">
    <property type="protein sequence ID" value="CAB5194459.1"/>
    <property type="molecule type" value="Genomic_DNA"/>
</dbReference>
<name>A0A6J7WBL3_9CAUD</name>
<keyword evidence="2" id="KW-0830">Ubiquinone</keyword>
<dbReference type="InterPro" id="IPR029063">
    <property type="entry name" value="SAM-dependent_MTases_sf"/>
</dbReference>